<organism evidence="1 2">
    <name type="scientific">Cylindrospermopsis raciborskii CS-505</name>
    <dbReference type="NCBI Taxonomy" id="533240"/>
    <lineage>
        <taxon>Bacteria</taxon>
        <taxon>Bacillati</taxon>
        <taxon>Cyanobacteriota</taxon>
        <taxon>Cyanophyceae</taxon>
        <taxon>Nostocales</taxon>
        <taxon>Aphanizomenonaceae</taxon>
        <taxon>Cylindrospermopsis</taxon>
    </lineage>
</organism>
<accession>A0A853M838</accession>
<gene>
    <name evidence="1" type="ORF">A9P98_03935</name>
</gene>
<name>A0A853M838_9CYAN</name>
<dbReference type="AlphaFoldDB" id="A0A853M838"/>
<dbReference type="Proteomes" id="UP000093903">
    <property type="component" value="Unassembled WGS sequence"/>
</dbReference>
<evidence type="ECO:0000313" key="2">
    <source>
        <dbReference type="Proteomes" id="UP000093903"/>
    </source>
</evidence>
<proteinExistence type="predicted"/>
<sequence>MPRLFNLQSYFDACEYTFLVKEESDIVPQSSRDYKSFLDKYSNYPYLTAPIGNNFLASELTINSQELNFLSMGTELRGGDRERLFIISDTLDLMTLSMRYGLGSTDGYLYSSAYHYWSHREAIVERYLYNPSPKPFKPLVFIDFDSFDISSLLPVTFIQPENSPYQIPILDTRHQISLPSVCNSQATYLRVCYSIAEFLLQQQFPQLSTNRESINHLGDYLRKINFFRFVQSQIAQESISLIIEVDHDHQIFYKRITVLTLDIANIVYQQIQPDINLVNQLAIQYPQYQFVLISQYNIFEKISYLHLSNFICFTPQIQRFSEIWIQKNQLGFPLFGIYLDRIEFAIAIDNQEVWIELSDEKDAISYEGKLTVLTGRIASRDQDFVRIPRGRNSANLPIRVNGSDYSINGVPQDYRIDIENYHNHHSNQNDQEVLVQILFYLQPGSFPRLEVKDLQNQYTIKTSLVNRVNVSYSYIPPSRISENRQQRSLSQIRRLSASVALGNFMNSLNQISQVNVINSRTYEQLSTSFRQAYQHLGQKPNADLLQFIEVSSIEDEEIVTGLKRKLTNSQFDTVIDFMITTTNQYLRQNRPVIYHQKNLLINTIILTGKLYQFSQFICSRDMSDSLFSDSQVKLIIENSGRDKKVSNEYLQCLSRIAVTEQLQQRYFQLFDLQYTSETSQYLWGYGRILLWYYDFNNPSNTLLTSRLYLEHFTKIINYLLTRHYKDFDFQYKQNAFLSLIYLLTFCAYDANFCRPNSAEFHLALRVIDKFQNDRIILKTISSERPLNHYFQELIEGRSTEDGIANLLQG</sequence>
<evidence type="ECO:0000313" key="1">
    <source>
        <dbReference type="EMBL" id="OBU75560.1"/>
    </source>
</evidence>
<reference evidence="1 2" key="1">
    <citation type="submission" date="2016-05" db="EMBL/GenBank/DDBJ databases">
        <title>First complete genome of the cyanobacterium Cylindrospermopsis raciborskii CS505, containing a circular chromosome and a single extrachromosomal element.</title>
        <authorList>
            <person name="Fuentes J."/>
            <person name="Tamames J."/>
            <person name="Allen E."/>
            <person name="Plominski A."/>
            <person name="Vasquez M."/>
        </authorList>
    </citation>
    <scope>NUCLEOTIDE SEQUENCE [LARGE SCALE GENOMIC DNA]</scope>
    <source>
        <strain evidence="1 2">CS505</strain>
    </source>
</reference>
<dbReference type="RefSeq" id="WP_006277968.1">
    <property type="nucleotide sequence ID" value="NZ_ACYA01000052.1"/>
</dbReference>
<dbReference type="EMBL" id="LYXA01000001">
    <property type="protein sequence ID" value="OBU75560.1"/>
    <property type="molecule type" value="Genomic_DNA"/>
</dbReference>
<comment type="caution">
    <text evidence="1">The sequence shown here is derived from an EMBL/GenBank/DDBJ whole genome shotgun (WGS) entry which is preliminary data.</text>
</comment>
<protein>
    <submittedName>
        <fullName evidence="1">Uncharacterized protein</fullName>
    </submittedName>
</protein>